<name>A0ABP6E392_9ACTN</name>
<sequence>MGVAPSAGRADCVRPGEQCGRLGVPGIDTGAALPFIGLVTDPVDVAMVLLGGFPPGPAAGEQADGRPADPQPCRPREAAGADLTGPSRAAAPGTP</sequence>
<protein>
    <submittedName>
        <fullName evidence="2">Uncharacterized protein</fullName>
    </submittedName>
</protein>
<reference evidence="3" key="1">
    <citation type="journal article" date="2019" name="Int. J. Syst. Evol. Microbiol.">
        <title>The Global Catalogue of Microorganisms (GCM) 10K type strain sequencing project: providing services to taxonomists for standard genome sequencing and annotation.</title>
        <authorList>
            <consortium name="The Broad Institute Genomics Platform"/>
            <consortium name="The Broad Institute Genome Sequencing Center for Infectious Disease"/>
            <person name="Wu L."/>
            <person name="Ma J."/>
        </authorList>
    </citation>
    <scope>NUCLEOTIDE SEQUENCE [LARGE SCALE GENOMIC DNA]</scope>
    <source>
        <strain evidence="3">JCM 16374</strain>
    </source>
</reference>
<dbReference type="EMBL" id="BAAARK010000006">
    <property type="protein sequence ID" value="GAA2657435.1"/>
    <property type="molecule type" value="Genomic_DNA"/>
</dbReference>
<keyword evidence="3" id="KW-1185">Reference proteome</keyword>
<feature type="region of interest" description="Disordered" evidence="1">
    <location>
        <begin position="53"/>
        <end position="95"/>
    </location>
</feature>
<evidence type="ECO:0000313" key="3">
    <source>
        <dbReference type="Proteomes" id="UP001500994"/>
    </source>
</evidence>
<gene>
    <name evidence="2" type="ORF">GCM10009864_24720</name>
</gene>
<accession>A0ABP6E392</accession>
<organism evidence="2 3">
    <name type="scientific">Streptomyces lunalinharesii</name>
    <dbReference type="NCBI Taxonomy" id="333384"/>
    <lineage>
        <taxon>Bacteria</taxon>
        <taxon>Bacillati</taxon>
        <taxon>Actinomycetota</taxon>
        <taxon>Actinomycetes</taxon>
        <taxon>Kitasatosporales</taxon>
        <taxon>Streptomycetaceae</taxon>
        <taxon>Streptomyces</taxon>
    </lineage>
</organism>
<dbReference type="Proteomes" id="UP001500994">
    <property type="component" value="Unassembled WGS sequence"/>
</dbReference>
<evidence type="ECO:0000313" key="2">
    <source>
        <dbReference type="EMBL" id="GAA2657435.1"/>
    </source>
</evidence>
<comment type="caution">
    <text evidence="2">The sequence shown here is derived from an EMBL/GenBank/DDBJ whole genome shotgun (WGS) entry which is preliminary data.</text>
</comment>
<proteinExistence type="predicted"/>
<evidence type="ECO:0000256" key="1">
    <source>
        <dbReference type="SAM" id="MobiDB-lite"/>
    </source>
</evidence>